<sequence length="677" mass="77617">MTDIMKQISQKLKHLYKYLAVFMGSILLFSSCSKDFLQPDPLSFYEPNETFNTEAGLMSAMAICDRHLKGYWATDHNEMLILGTEYTFSELMVASATDKRNMLCDVANMLTPTSDNSTLINLDRTNSIWYLWEETYKGISYANTIIKYVDQVEGLDDAVKNAYKGRAYFHRAFRYMALVFEFGDVPLVTTIIDAPKQNYRSTKRDAILQMLTKDMEFAVQWVPDQKDMSLTGLINKGACRMLLAKCYLAIGEYEKAKEQTDILINQSGYSLMQDNFGTFNDGGEPQTWPITRNVIWDLHRPENKLIAANHETIMGMPNRGADAESFVQMLTMRILYPFAFDSRLQTKDGKQALLNIRRDQSDYNPNYDYMRAFGRGIATFRPTYFQTHAMWRVNGVMDEGDLRHSSTVGNWVRMEDYRVNNKASSEFGKPITLYNPDNGALLCSDTVRRWFDVPHYKFFLDDPVNEANISGSDGLRGATNGGNADWYLYRLAEAYLLRAEAKYYLNPGDGTIKDDLNAVRQRAKCSQLYQGTVTIGDIMNERARELYWEEWRNVELKRVSLCLARSGKPDEWGNVYNLDNFDKQSGTGPSGGSYWYQRIEHYSMYNKGPIKIDATGNSNPNYTMDKKNMYWPIPYAAISANNKGELSQNYGYDGYDPGTPKWDNWEDAVADEMATAE</sequence>
<feature type="domain" description="SusD-like N-terminal" evidence="7">
    <location>
        <begin position="102"/>
        <end position="248"/>
    </location>
</feature>
<evidence type="ECO:0000313" key="9">
    <source>
        <dbReference type="Proteomes" id="UP001501411"/>
    </source>
</evidence>
<evidence type="ECO:0000256" key="2">
    <source>
        <dbReference type="ARBA" id="ARBA00006275"/>
    </source>
</evidence>
<gene>
    <name evidence="8" type="ORF">GCM10023231_42720</name>
</gene>
<evidence type="ECO:0000259" key="6">
    <source>
        <dbReference type="Pfam" id="PF07980"/>
    </source>
</evidence>
<accession>A0ABP9CDL3</accession>
<comment type="caution">
    <text evidence="8">The sequence shown here is derived from an EMBL/GenBank/DDBJ whole genome shotgun (WGS) entry which is preliminary data.</text>
</comment>
<feature type="domain" description="RagB/SusD" evidence="6">
    <location>
        <begin position="436"/>
        <end position="652"/>
    </location>
</feature>
<keyword evidence="9" id="KW-1185">Reference proteome</keyword>
<evidence type="ECO:0000256" key="3">
    <source>
        <dbReference type="ARBA" id="ARBA00022729"/>
    </source>
</evidence>
<evidence type="ECO:0000256" key="4">
    <source>
        <dbReference type="ARBA" id="ARBA00023136"/>
    </source>
</evidence>
<evidence type="ECO:0000256" key="1">
    <source>
        <dbReference type="ARBA" id="ARBA00004442"/>
    </source>
</evidence>
<name>A0ABP9CDL3_9SPHI</name>
<organism evidence="8 9">
    <name type="scientific">Olivibacter ginsenosidimutans</name>
    <dbReference type="NCBI Taxonomy" id="1176537"/>
    <lineage>
        <taxon>Bacteria</taxon>
        <taxon>Pseudomonadati</taxon>
        <taxon>Bacteroidota</taxon>
        <taxon>Sphingobacteriia</taxon>
        <taxon>Sphingobacteriales</taxon>
        <taxon>Sphingobacteriaceae</taxon>
        <taxon>Olivibacter</taxon>
    </lineage>
</organism>
<proteinExistence type="inferred from homology"/>
<protein>
    <recommendedName>
        <fullName evidence="10">RagB/SusD family nutrient uptake outer membrane protein</fullName>
    </recommendedName>
</protein>
<keyword evidence="4" id="KW-0472">Membrane</keyword>
<reference evidence="9" key="1">
    <citation type="journal article" date="2019" name="Int. J. Syst. Evol. Microbiol.">
        <title>The Global Catalogue of Microorganisms (GCM) 10K type strain sequencing project: providing services to taxonomists for standard genome sequencing and annotation.</title>
        <authorList>
            <consortium name="The Broad Institute Genomics Platform"/>
            <consortium name="The Broad Institute Genome Sequencing Center for Infectious Disease"/>
            <person name="Wu L."/>
            <person name="Ma J."/>
        </authorList>
    </citation>
    <scope>NUCLEOTIDE SEQUENCE [LARGE SCALE GENOMIC DNA]</scope>
    <source>
        <strain evidence="9">JCM 18200</strain>
    </source>
</reference>
<dbReference type="EMBL" id="BAABIQ010000044">
    <property type="protein sequence ID" value="GAA4808898.1"/>
    <property type="molecule type" value="Genomic_DNA"/>
</dbReference>
<evidence type="ECO:0008006" key="10">
    <source>
        <dbReference type="Google" id="ProtNLM"/>
    </source>
</evidence>
<dbReference type="PROSITE" id="PS51257">
    <property type="entry name" value="PROKAR_LIPOPROTEIN"/>
    <property type="match status" value="1"/>
</dbReference>
<evidence type="ECO:0000256" key="5">
    <source>
        <dbReference type="ARBA" id="ARBA00023237"/>
    </source>
</evidence>
<evidence type="ECO:0000313" key="8">
    <source>
        <dbReference type="EMBL" id="GAA4808898.1"/>
    </source>
</evidence>
<comment type="similarity">
    <text evidence="2">Belongs to the SusD family.</text>
</comment>
<dbReference type="InterPro" id="IPR011990">
    <property type="entry name" value="TPR-like_helical_dom_sf"/>
</dbReference>
<dbReference type="Pfam" id="PF07980">
    <property type="entry name" value="SusD_RagB"/>
    <property type="match status" value="1"/>
</dbReference>
<dbReference type="Proteomes" id="UP001501411">
    <property type="component" value="Unassembled WGS sequence"/>
</dbReference>
<dbReference type="Gene3D" id="1.25.40.390">
    <property type="match status" value="1"/>
</dbReference>
<keyword evidence="5" id="KW-0998">Cell outer membrane</keyword>
<comment type="subcellular location">
    <subcellularLocation>
        <location evidence="1">Cell outer membrane</location>
    </subcellularLocation>
</comment>
<evidence type="ECO:0000259" key="7">
    <source>
        <dbReference type="Pfam" id="PF14322"/>
    </source>
</evidence>
<dbReference type="InterPro" id="IPR033985">
    <property type="entry name" value="SusD-like_N"/>
</dbReference>
<keyword evidence="3" id="KW-0732">Signal</keyword>
<dbReference type="SUPFAM" id="SSF48452">
    <property type="entry name" value="TPR-like"/>
    <property type="match status" value="1"/>
</dbReference>
<dbReference type="InterPro" id="IPR012944">
    <property type="entry name" value="SusD_RagB_dom"/>
</dbReference>
<dbReference type="Pfam" id="PF14322">
    <property type="entry name" value="SusD-like_3"/>
    <property type="match status" value="1"/>
</dbReference>